<organism evidence="1 2">
    <name type="scientific">Acidithiobacillus concretivorus</name>
    <dbReference type="NCBI Taxonomy" id="3063952"/>
    <lineage>
        <taxon>Bacteria</taxon>
        <taxon>Pseudomonadati</taxon>
        <taxon>Pseudomonadota</taxon>
        <taxon>Acidithiobacillia</taxon>
        <taxon>Acidithiobacillales</taxon>
        <taxon>Acidithiobacillaceae</taxon>
        <taxon>Acidithiobacillus</taxon>
    </lineage>
</organism>
<protein>
    <submittedName>
        <fullName evidence="1">Uncharacterized protein</fullName>
    </submittedName>
</protein>
<gene>
    <name evidence="1" type="ORF">HJG40_07965</name>
</gene>
<dbReference type="Proteomes" id="UP001197028">
    <property type="component" value="Unassembled WGS sequence"/>
</dbReference>
<reference evidence="1 2" key="1">
    <citation type="journal article" date="2021" name="ISME J.">
        <title>Genomic evolution of the class Acidithiobacillia: deep-branching Proteobacteria living in extreme acidic conditions.</title>
        <authorList>
            <person name="Moya-Beltran A."/>
            <person name="Beard S."/>
            <person name="Rojas-Villalobos C."/>
            <person name="Issotta F."/>
            <person name="Gallardo Y."/>
            <person name="Ulloa R."/>
            <person name="Giaveno A."/>
            <person name="Degli Esposti M."/>
            <person name="Johnson D.B."/>
            <person name="Quatrini R."/>
        </authorList>
    </citation>
    <scope>NUCLEOTIDE SEQUENCE [LARGE SCALE GENOMIC DNA]</scope>
    <source>
        <strain evidence="1 2">ATCC 19703</strain>
    </source>
</reference>
<proteinExistence type="predicted"/>
<keyword evidence="2" id="KW-1185">Reference proteome</keyword>
<evidence type="ECO:0000313" key="2">
    <source>
        <dbReference type="Proteomes" id="UP001197028"/>
    </source>
</evidence>
<sequence length="268" mass="29924">MSDRYYGDVKFPEWAVKYIPGLADDSSLKFSGNETASYAEDEARDGIPWVCDEFDTLGIPYDRTSSEYFEYDAETEYSRFRKGGKTEDLIVTDGDDMVAAKDIISIIDKGNDLAAIRRWCQAKLDLIAPLTPPIEDISEADYLAWVKEKAWVFQKAVNDLREGRRESVGDPYVLPDSGLDVGAVTIDGLSGLLVARPVAMGHLVADEKFDQAENAWRSDGCRFFRLGSSYGPIAVFVPFRVDKKPIANLTITVTEYLEVMTGNRKEAV</sequence>
<comment type="caution">
    <text evidence="1">The sequence shown here is derived from an EMBL/GenBank/DDBJ whole genome shotgun (WGS) entry which is preliminary data.</text>
</comment>
<name>A0ABS5ZQ35_9PROT</name>
<accession>A0ABS5ZQ35</accession>
<evidence type="ECO:0000313" key="1">
    <source>
        <dbReference type="EMBL" id="MBU2738721.1"/>
    </source>
</evidence>
<dbReference type="EMBL" id="JABELD010000055">
    <property type="protein sequence ID" value="MBU2738721.1"/>
    <property type="molecule type" value="Genomic_DNA"/>
</dbReference>
<dbReference type="RefSeq" id="WP_215863691.1">
    <property type="nucleotide sequence ID" value="NZ_JABELD010000055.1"/>
</dbReference>